<reference evidence="3 4" key="1">
    <citation type="journal article" date="2018" name="Appl. Environ. Microbiol.">
        <title>Genome rearrangement shapes Prochlorococcus ecological adaptation.</title>
        <authorList>
            <person name="Yan W."/>
            <person name="Wei S."/>
            <person name="Wang Q."/>
            <person name="Xiao X."/>
            <person name="Zeng Q."/>
            <person name="Jiao N."/>
            <person name="Zhang R."/>
        </authorList>
    </citation>
    <scope>NUCLEOTIDE SEQUENCE [LARGE SCALE GENOMIC DNA]</scope>
    <source>
        <strain evidence="3 4">XMU1408</strain>
    </source>
</reference>
<dbReference type="InterPro" id="IPR008136">
    <property type="entry name" value="CinA_C"/>
</dbReference>
<evidence type="ECO:0000313" key="4">
    <source>
        <dbReference type="Proteomes" id="UP000247807"/>
    </source>
</evidence>
<dbReference type="InterPro" id="IPR050101">
    <property type="entry name" value="CinA"/>
</dbReference>
<dbReference type="InterPro" id="IPR036653">
    <property type="entry name" value="CinA-like_C"/>
</dbReference>
<dbReference type="InterPro" id="IPR041424">
    <property type="entry name" value="CinA_KH"/>
</dbReference>
<dbReference type="OrthoDB" id="9801454at2"/>
<feature type="domain" description="MoaB/Mog" evidence="2">
    <location>
        <begin position="18"/>
        <end position="186"/>
    </location>
</feature>
<dbReference type="Gene3D" id="3.90.950.20">
    <property type="entry name" value="CinA-like"/>
    <property type="match status" value="1"/>
</dbReference>
<evidence type="ECO:0000256" key="1">
    <source>
        <dbReference type="HAMAP-Rule" id="MF_00226"/>
    </source>
</evidence>
<dbReference type="PIRSF" id="PIRSF006728">
    <property type="entry name" value="CinA"/>
    <property type="match status" value="1"/>
</dbReference>
<dbReference type="InterPro" id="IPR008135">
    <property type="entry name" value="Competence-induced_CinA"/>
</dbReference>
<dbReference type="SUPFAM" id="SSF142433">
    <property type="entry name" value="CinA-like"/>
    <property type="match status" value="1"/>
</dbReference>
<gene>
    <name evidence="3" type="ORF">DNJ73_01595</name>
</gene>
<dbReference type="RefSeq" id="WP_158465986.1">
    <property type="nucleotide sequence ID" value="NZ_QJUE01000002.1"/>
</dbReference>
<protein>
    <recommendedName>
        <fullName evidence="1">CinA-like protein</fullName>
    </recommendedName>
</protein>
<dbReference type="NCBIfam" id="TIGR00200">
    <property type="entry name" value="cinA_nterm"/>
    <property type="match status" value="1"/>
</dbReference>
<evidence type="ECO:0000259" key="2">
    <source>
        <dbReference type="SMART" id="SM00852"/>
    </source>
</evidence>
<name>A0A318R2L1_PROMR</name>
<dbReference type="Pfam" id="PF02464">
    <property type="entry name" value="CinA"/>
    <property type="match status" value="1"/>
</dbReference>
<accession>A0A318R2L1</accession>
<organism evidence="3 4">
    <name type="scientific">Prochlorococcus marinus XMU1408</name>
    <dbReference type="NCBI Taxonomy" id="2213228"/>
    <lineage>
        <taxon>Bacteria</taxon>
        <taxon>Bacillati</taxon>
        <taxon>Cyanobacteriota</taxon>
        <taxon>Cyanophyceae</taxon>
        <taxon>Synechococcales</taxon>
        <taxon>Prochlorococcaceae</taxon>
        <taxon>Prochlorococcus</taxon>
    </lineage>
</organism>
<dbReference type="AlphaFoldDB" id="A0A318R2L1"/>
<dbReference type="NCBIfam" id="TIGR00199">
    <property type="entry name" value="PncC_domain"/>
    <property type="match status" value="1"/>
</dbReference>
<dbReference type="SMART" id="SM00852">
    <property type="entry name" value="MoCF_biosynth"/>
    <property type="match status" value="1"/>
</dbReference>
<dbReference type="Pfam" id="PF00994">
    <property type="entry name" value="MoCF_biosynth"/>
    <property type="match status" value="1"/>
</dbReference>
<dbReference type="CDD" id="cd00885">
    <property type="entry name" value="cinA"/>
    <property type="match status" value="1"/>
</dbReference>
<dbReference type="Pfam" id="PF18146">
    <property type="entry name" value="CinA_KH"/>
    <property type="match status" value="1"/>
</dbReference>
<dbReference type="HAMAP" id="MF_00226_B">
    <property type="entry name" value="CinA_B"/>
    <property type="match status" value="1"/>
</dbReference>
<dbReference type="SUPFAM" id="SSF53218">
    <property type="entry name" value="Molybdenum cofactor biosynthesis proteins"/>
    <property type="match status" value="1"/>
</dbReference>
<dbReference type="PANTHER" id="PTHR13939:SF0">
    <property type="entry name" value="NMN AMIDOHYDROLASE-LIKE PROTEIN YFAY"/>
    <property type="match status" value="1"/>
</dbReference>
<dbReference type="NCBIfam" id="NF001813">
    <property type="entry name" value="PRK00549.1"/>
    <property type="match status" value="1"/>
</dbReference>
<evidence type="ECO:0000313" key="3">
    <source>
        <dbReference type="EMBL" id="PYE02490.1"/>
    </source>
</evidence>
<sequence length="430" mass="47077">MKISEENITDNKNNYGAEILCIGSELLLGNIVNTNARWLADQLAILGISHFRQTVIGDNTIRLEEAIIEASNRAEFLITTGGLGPTPDDITTQVIAKSFNTPLEQRSEILLDLKAKLKNKYPKLSESQKKQSFVPKGSIVINNKYGTAPGIIWSPKDGFTILTFPGVPSELKEMWLNEGSKWLINNNSSKKTISSKVLHFTGISESTLADKIPHLLRKNNPTIATYASTGEVKVRITAKGEDLDQANRFIAPVEKELIQLNGLKCFGVDNDTLEESVFKLLLQREETVAVAESCTGGGIGSTLTKIPGSSKIFYGGVIAYSNLIKQEILDVPEEVINTYGAVSKEVVELMAKGVQKKFKVNWAISVSGIAGPTGGTKIKPVGLVNFCIKGPKTLLTWEEKFGSNKTREDIQKLSVINALDRLRLSILMKS</sequence>
<comment type="caution">
    <text evidence="3">The sequence shown here is derived from an EMBL/GenBank/DDBJ whole genome shotgun (WGS) entry which is preliminary data.</text>
</comment>
<comment type="similarity">
    <text evidence="1">Belongs to the CinA family.</text>
</comment>
<dbReference type="EMBL" id="QJUE01000002">
    <property type="protein sequence ID" value="PYE02490.1"/>
    <property type="molecule type" value="Genomic_DNA"/>
</dbReference>
<dbReference type="Gene3D" id="3.30.70.2860">
    <property type="match status" value="1"/>
</dbReference>
<dbReference type="Gene3D" id="3.40.980.10">
    <property type="entry name" value="MoaB/Mog-like domain"/>
    <property type="match status" value="1"/>
</dbReference>
<proteinExistence type="inferred from homology"/>
<dbReference type="InterPro" id="IPR036425">
    <property type="entry name" value="MoaB/Mog-like_dom_sf"/>
</dbReference>
<dbReference type="PANTHER" id="PTHR13939">
    <property type="entry name" value="NICOTINAMIDE-NUCLEOTIDE AMIDOHYDROLASE PNCC"/>
    <property type="match status" value="1"/>
</dbReference>
<dbReference type="Proteomes" id="UP000247807">
    <property type="component" value="Unassembled WGS sequence"/>
</dbReference>
<dbReference type="InterPro" id="IPR001453">
    <property type="entry name" value="MoaB/Mog_dom"/>
</dbReference>